<feature type="compositionally biased region" description="Low complexity" evidence="1">
    <location>
        <begin position="28"/>
        <end position="48"/>
    </location>
</feature>
<evidence type="ECO:0000256" key="1">
    <source>
        <dbReference type="SAM" id="MobiDB-lite"/>
    </source>
</evidence>
<protein>
    <submittedName>
        <fullName evidence="3">Uncharacterized protein</fullName>
    </submittedName>
</protein>
<accession>A0A915KAJ9</accession>
<feature type="compositionally biased region" description="Basic residues" evidence="1">
    <location>
        <begin position="76"/>
        <end position="87"/>
    </location>
</feature>
<feature type="region of interest" description="Disordered" evidence="1">
    <location>
        <begin position="1"/>
        <end position="87"/>
    </location>
</feature>
<sequence length="87" mass="9587">RKKISKSDLNSTASNGAFSDYLPPDYVLPQTTTTTTTPPLTFLLPPKETTSENQQKTSSCLKILSPSGWNPPPGNRKLHGTRKKFLL</sequence>
<feature type="compositionally biased region" description="Polar residues" evidence="1">
    <location>
        <begin position="51"/>
        <end position="60"/>
    </location>
</feature>
<organism evidence="2 3">
    <name type="scientific">Romanomermis culicivorax</name>
    <name type="common">Nematode worm</name>
    <dbReference type="NCBI Taxonomy" id="13658"/>
    <lineage>
        <taxon>Eukaryota</taxon>
        <taxon>Metazoa</taxon>
        <taxon>Ecdysozoa</taxon>
        <taxon>Nematoda</taxon>
        <taxon>Enoplea</taxon>
        <taxon>Dorylaimia</taxon>
        <taxon>Mermithida</taxon>
        <taxon>Mermithoidea</taxon>
        <taxon>Mermithidae</taxon>
        <taxon>Romanomermis</taxon>
    </lineage>
</organism>
<reference evidence="3" key="1">
    <citation type="submission" date="2022-11" db="UniProtKB">
        <authorList>
            <consortium name="WormBaseParasite"/>
        </authorList>
    </citation>
    <scope>IDENTIFICATION</scope>
</reference>
<evidence type="ECO:0000313" key="2">
    <source>
        <dbReference type="Proteomes" id="UP000887565"/>
    </source>
</evidence>
<dbReference type="AlphaFoldDB" id="A0A915KAJ9"/>
<proteinExistence type="predicted"/>
<dbReference type="Proteomes" id="UP000887565">
    <property type="component" value="Unplaced"/>
</dbReference>
<dbReference type="WBParaSite" id="nRc.2.0.1.t35385-RA">
    <property type="protein sequence ID" value="nRc.2.0.1.t35385-RA"/>
    <property type="gene ID" value="nRc.2.0.1.g35385"/>
</dbReference>
<feature type="compositionally biased region" description="Polar residues" evidence="1">
    <location>
        <begin position="7"/>
        <end position="17"/>
    </location>
</feature>
<name>A0A915KAJ9_ROMCU</name>
<keyword evidence="2" id="KW-1185">Reference proteome</keyword>
<evidence type="ECO:0000313" key="3">
    <source>
        <dbReference type="WBParaSite" id="nRc.2.0.1.t35385-RA"/>
    </source>
</evidence>